<dbReference type="InterPro" id="IPR005254">
    <property type="entry name" value="Heme_biosyn_assoc_TPR_pro"/>
</dbReference>
<dbReference type="eggNOG" id="COG3071">
    <property type="taxonomic scope" value="Bacteria"/>
</dbReference>
<feature type="transmembrane region" description="Helical" evidence="10">
    <location>
        <begin position="41"/>
        <end position="59"/>
    </location>
</feature>
<evidence type="ECO:0000256" key="9">
    <source>
        <dbReference type="ARBA" id="ARBA00023244"/>
    </source>
</evidence>
<dbReference type="EMBL" id="JPIN01000002">
    <property type="protein sequence ID" value="KFZ29316.1"/>
    <property type="molecule type" value="Genomic_DNA"/>
</dbReference>
<evidence type="ECO:0000256" key="4">
    <source>
        <dbReference type="ARBA" id="ARBA00022475"/>
    </source>
</evidence>
<dbReference type="InterPro" id="IPR010817">
    <property type="entry name" value="HemY_N"/>
</dbReference>
<protein>
    <recommendedName>
        <fullName evidence="11">HemY N-terminal domain-containing protein</fullName>
    </recommendedName>
</protein>
<evidence type="ECO:0000256" key="1">
    <source>
        <dbReference type="ARBA" id="ARBA00002962"/>
    </source>
</evidence>
<proteinExistence type="predicted"/>
<dbReference type="PROSITE" id="PS50293">
    <property type="entry name" value="TPR_REGION"/>
    <property type="match status" value="1"/>
</dbReference>
<keyword evidence="5" id="KW-0997">Cell inner membrane</keyword>
<dbReference type="RefSeq" id="WP_034730324.1">
    <property type="nucleotide sequence ID" value="NZ_JPIN01000002.1"/>
</dbReference>
<evidence type="ECO:0000256" key="7">
    <source>
        <dbReference type="ARBA" id="ARBA00022989"/>
    </source>
</evidence>
<dbReference type="STRING" id="1517416.IDAT_02845"/>
<name>A0A094J9S7_9GAMM</name>
<evidence type="ECO:0000256" key="3">
    <source>
        <dbReference type="ARBA" id="ARBA00004744"/>
    </source>
</evidence>
<sequence length="384" mass="43326">MKYAWIIVLLLIAGLFIGPLWDGNTGYVLIAVGNYTIETSLVASVILLAVAFILVRFLWHSIMRLVRGTSWGIKWFGRRRDSKAQAAAEQAAAALVNGDYRAASAAFNRSWQLRHDGTVALLASYSAAQLEDFEQARDWLQHAPTPDHIVLAETLFSMRENPKLAAQHEVEIQRLRKQYPQHPQLLRLALRAYESLHRWQDIIDSLADAERLQVFSATEHTALTERAYREHFLALGRNGNSALQAGWRELSRDARRNAAIRRAYLQALVQLQQEEAADKVAARGLKRGDLQLAELLQQQLLVAGPELRDYLQQQLKKTPEDGLLLQAMGQLAMRTKEWSLAERALRRAAELVPSQRLWLDLAQVYAAQGNSAAALSAYEKALRH</sequence>
<dbReference type="Pfam" id="PF07219">
    <property type="entry name" value="HemY_N"/>
    <property type="match status" value="1"/>
</dbReference>
<dbReference type="OrthoDB" id="7067577at2"/>
<dbReference type="SUPFAM" id="SSF48452">
    <property type="entry name" value="TPR-like"/>
    <property type="match status" value="1"/>
</dbReference>
<dbReference type="NCBIfam" id="TIGR00540">
    <property type="entry name" value="TPR_hemY_coli"/>
    <property type="match status" value="1"/>
</dbReference>
<dbReference type="UniPathway" id="UPA00252"/>
<keyword evidence="8 10" id="KW-0472">Membrane</keyword>
<gene>
    <name evidence="12" type="ORF">IDAT_02845</name>
</gene>
<evidence type="ECO:0000256" key="2">
    <source>
        <dbReference type="ARBA" id="ARBA00004429"/>
    </source>
</evidence>
<evidence type="ECO:0000313" key="12">
    <source>
        <dbReference type="EMBL" id="KFZ29316.1"/>
    </source>
</evidence>
<evidence type="ECO:0000313" key="13">
    <source>
        <dbReference type="Proteomes" id="UP000053718"/>
    </source>
</evidence>
<dbReference type="GO" id="GO:0005886">
    <property type="term" value="C:plasma membrane"/>
    <property type="evidence" value="ECO:0007669"/>
    <property type="project" value="UniProtKB-SubCell"/>
</dbReference>
<dbReference type="AlphaFoldDB" id="A0A094J9S7"/>
<organism evidence="12 13">
    <name type="scientific">Pseudidiomarina atlantica</name>
    <dbReference type="NCBI Taxonomy" id="1517416"/>
    <lineage>
        <taxon>Bacteria</taxon>
        <taxon>Pseudomonadati</taxon>
        <taxon>Pseudomonadota</taxon>
        <taxon>Gammaproteobacteria</taxon>
        <taxon>Alteromonadales</taxon>
        <taxon>Idiomarinaceae</taxon>
        <taxon>Pseudidiomarina</taxon>
    </lineage>
</organism>
<dbReference type="Proteomes" id="UP000053718">
    <property type="component" value="Unassembled WGS sequence"/>
</dbReference>
<keyword evidence="13" id="KW-1185">Reference proteome</keyword>
<accession>A0A094J9S7</accession>
<dbReference type="InterPro" id="IPR011990">
    <property type="entry name" value="TPR-like_helical_dom_sf"/>
</dbReference>
<comment type="function">
    <text evidence="1">Involved in a late step of protoheme IX synthesis.</text>
</comment>
<dbReference type="GO" id="GO:0006779">
    <property type="term" value="P:porphyrin-containing compound biosynthetic process"/>
    <property type="evidence" value="ECO:0007669"/>
    <property type="project" value="UniProtKB-KW"/>
</dbReference>
<comment type="subcellular location">
    <subcellularLocation>
        <location evidence="2">Cell inner membrane</location>
        <topology evidence="2">Multi-pass membrane protein</topology>
    </subcellularLocation>
</comment>
<evidence type="ECO:0000256" key="6">
    <source>
        <dbReference type="ARBA" id="ARBA00022692"/>
    </source>
</evidence>
<keyword evidence="6 10" id="KW-0812">Transmembrane</keyword>
<evidence type="ECO:0000256" key="10">
    <source>
        <dbReference type="SAM" id="Phobius"/>
    </source>
</evidence>
<evidence type="ECO:0000256" key="5">
    <source>
        <dbReference type="ARBA" id="ARBA00022519"/>
    </source>
</evidence>
<keyword evidence="9" id="KW-0627">Porphyrin biosynthesis</keyword>
<comment type="caution">
    <text evidence="12">The sequence shown here is derived from an EMBL/GenBank/DDBJ whole genome shotgun (WGS) entry which is preliminary data.</text>
</comment>
<dbReference type="Gene3D" id="1.25.40.10">
    <property type="entry name" value="Tetratricopeptide repeat domain"/>
    <property type="match status" value="1"/>
</dbReference>
<comment type="pathway">
    <text evidence="3">Porphyrin-containing compound metabolism; protoheme biosynthesis.</text>
</comment>
<evidence type="ECO:0000256" key="8">
    <source>
        <dbReference type="ARBA" id="ARBA00023136"/>
    </source>
</evidence>
<evidence type="ECO:0000259" key="11">
    <source>
        <dbReference type="Pfam" id="PF07219"/>
    </source>
</evidence>
<keyword evidence="7 10" id="KW-1133">Transmembrane helix</keyword>
<reference evidence="12 13" key="1">
    <citation type="submission" date="2014-06" db="EMBL/GenBank/DDBJ databases">
        <title>Draft genome sequence of Idiomarina sp. MCCC 1A10513.</title>
        <authorList>
            <person name="Du J."/>
            <person name="Lai Q."/>
            <person name="Shao Z."/>
        </authorList>
    </citation>
    <scope>NUCLEOTIDE SEQUENCE [LARGE SCALE GENOMIC DNA]</scope>
    <source>
        <strain evidence="12 13">MCCC 1A10513</strain>
    </source>
</reference>
<feature type="domain" description="HemY N-terminal" evidence="11">
    <location>
        <begin position="26"/>
        <end position="131"/>
    </location>
</feature>
<feature type="transmembrane region" description="Helical" evidence="10">
    <location>
        <begin position="5"/>
        <end position="21"/>
    </location>
</feature>
<dbReference type="GO" id="GO:0042168">
    <property type="term" value="P:heme metabolic process"/>
    <property type="evidence" value="ECO:0007669"/>
    <property type="project" value="InterPro"/>
</dbReference>
<keyword evidence="4" id="KW-1003">Cell membrane</keyword>